<evidence type="ECO:0000313" key="1">
    <source>
        <dbReference type="EMBL" id="EGW02237.1"/>
    </source>
</evidence>
<reference evidence="2" key="1">
    <citation type="journal article" date="2011" name="Nat. Biotechnol.">
        <title>The genomic sequence of the Chinese hamster ovary (CHO)-K1 cell line.</title>
        <authorList>
            <person name="Xu X."/>
            <person name="Nagarajan H."/>
            <person name="Lewis N.E."/>
            <person name="Pan S."/>
            <person name="Cai Z."/>
            <person name="Liu X."/>
            <person name="Chen W."/>
            <person name="Xie M."/>
            <person name="Wang W."/>
            <person name="Hammond S."/>
            <person name="Andersen M.R."/>
            <person name="Neff N."/>
            <person name="Passarelli B."/>
            <person name="Koh W."/>
            <person name="Fan H.C."/>
            <person name="Wang J."/>
            <person name="Gui Y."/>
            <person name="Lee K.H."/>
            <person name="Betenbaugh M.J."/>
            <person name="Quake S.R."/>
            <person name="Famili I."/>
            <person name="Palsson B.O."/>
            <person name="Wang J."/>
        </authorList>
    </citation>
    <scope>NUCLEOTIDE SEQUENCE [LARGE SCALE GENOMIC DNA]</scope>
    <source>
        <strain evidence="2">CHO K1 cell line</strain>
    </source>
</reference>
<dbReference type="Proteomes" id="UP000001075">
    <property type="component" value="Unassembled WGS sequence"/>
</dbReference>
<gene>
    <name evidence="1" type="ORF">I79_013009</name>
</gene>
<organism evidence="1 2">
    <name type="scientific">Cricetulus griseus</name>
    <name type="common">Chinese hamster</name>
    <name type="synonym">Cricetulus barabensis griseus</name>
    <dbReference type="NCBI Taxonomy" id="10029"/>
    <lineage>
        <taxon>Eukaryota</taxon>
        <taxon>Metazoa</taxon>
        <taxon>Chordata</taxon>
        <taxon>Craniata</taxon>
        <taxon>Vertebrata</taxon>
        <taxon>Euteleostomi</taxon>
        <taxon>Mammalia</taxon>
        <taxon>Eutheria</taxon>
        <taxon>Euarchontoglires</taxon>
        <taxon>Glires</taxon>
        <taxon>Rodentia</taxon>
        <taxon>Myomorpha</taxon>
        <taxon>Muroidea</taxon>
        <taxon>Cricetidae</taxon>
        <taxon>Cricetinae</taxon>
        <taxon>Cricetulus</taxon>
    </lineage>
</organism>
<dbReference type="EMBL" id="JH000605">
    <property type="protein sequence ID" value="EGW02237.1"/>
    <property type="molecule type" value="Genomic_DNA"/>
</dbReference>
<accession>G3HQB2</accession>
<dbReference type="InParanoid" id="G3HQB2"/>
<sequence length="88" mass="10217">MKAFSLLREKVLKDFSSQREKSFPQALAHYKEAGPNPGRILWFRRGRSPGQPSLGHTWLANRQSRTSGYILWFFLLRKAGHTWVTTLT</sequence>
<name>G3HQB2_CRIGR</name>
<proteinExistence type="predicted"/>
<evidence type="ECO:0000313" key="2">
    <source>
        <dbReference type="Proteomes" id="UP000001075"/>
    </source>
</evidence>
<dbReference type="AlphaFoldDB" id="G3HQB2"/>
<protein>
    <submittedName>
        <fullName evidence="1">Uncharacterized protein</fullName>
    </submittedName>
</protein>